<name>H9GCN7_ANOCA</name>
<evidence type="ECO:0000259" key="9">
    <source>
        <dbReference type="PROSITE" id="PS50240"/>
    </source>
</evidence>
<dbReference type="PANTHER" id="PTHR24252">
    <property type="entry name" value="ACROSIN-RELATED"/>
    <property type="match status" value="1"/>
</dbReference>
<dbReference type="GO" id="GO:0016485">
    <property type="term" value="P:protein processing"/>
    <property type="evidence" value="ECO:0007669"/>
    <property type="project" value="Ensembl"/>
</dbReference>
<dbReference type="GO" id="GO:0010468">
    <property type="term" value="P:regulation of gene expression"/>
    <property type="evidence" value="ECO:0007669"/>
    <property type="project" value="Ensembl"/>
</dbReference>
<gene>
    <name evidence="10" type="primary">TMPRSS4</name>
</gene>
<dbReference type="MEROPS" id="S01.034"/>
<dbReference type="GO" id="GO:0030141">
    <property type="term" value="C:secretory granule"/>
    <property type="evidence" value="ECO:0007669"/>
    <property type="project" value="Ensembl"/>
</dbReference>
<dbReference type="SUPFAM" id="SSF57424">
    <property type="entry name" value="LDL receptor-like module"/>
    <property type="match status" value="1"/>
</dbReference>
<dbReference type="InterPro" id="IPR002172">
    <property type="entry name" value="LDrepeatLR_classA_rpt"/>
</dbReference>
<dbReference type="Ensembl" id="ENSACAT00000007447.3">
    <property type="protein sequence ID" value="ENSACAP00000007291.3"/>
    <property type="gene ID" value="ENSACAG00000007339.3"/>
</dbReference>
<keyword evidence="8" id="KW-0812">Transmembrane</keyword>
<dbReference type="PROSITE" id="PS00134">
    <property type="entry name" value="TRYPSIN_HIS"/>
    <property type="match status" value="1"/>
</dbReference>
<dbReference type="eggNOG" id="KOG3627">
    <property type="taxonomic scope" value="Eukaryota"/>
</dbReference>
<dbReference type="InterPro" id="IPR018114">
    <property type="entry name" value="TRYPSIN_HIS"/>
</dbReference>
<feature type="domain" description="Peptidase S1" evidence="9">
    <location>
        <begin position="204"/>
        <end position="433"/>
    </location>
</feature>
<dbReference type="InterPro" id="IPR001190">
    <property type="entry name" value="SRCR"/>
</dbReference>
<dbReference type="InParanoid" id="H9GCN7"/>
<dbReference type="Pfam" id="PF15494">
    <property type="entry name" value="SRCR_2"/>
    <property type="match status" value="1"/>
</dbReference>
<dbReference type="GO" id="GO:0035821">
    <property type="term" value="P:modulation of process of another organism"/>
    <property type="evidence" value="ECO:0007669"/>
    <property type="project" value="UniProtKB-ARBA"/>
</dbReference>
<keyword evidence="4 7" id="KW-0720">Serine protease</keyword>
<evidence type="ECO:0000256" key="3">
    <source>
        <dbReference type="ARBA" id="ARBA00022801"/>
    </source>
</evidence>
<dbReference type="GO" id="GO:0045967">
    <property type="term" value="P:negative regulation of growth rate"/>
    <property type="evidence" value="ECO:0007669"/>
    <property type="project" value="Ensembl"/>
</dbReference>
<dbReference type="GO" id="GO:0009611">
    <property type="term" value="P:response to wounding"/>
    <property type="evidence" value="ECO:0007669"/>
    <property type="project" value="Ensembl"/>
</dbReference>
<dbReference type="HOGENOM" id="CLU_006842_19_2_1"/>
<evidence type="ECO:0000256" key="2">
    <source>
        <dbReference type="ARBA" id="ARBA00022670"/>
    </source>
</evidence>
<proteinExistence type="inferred from homology"/>
<dbReference type="SUPFAM" id="SSF50494">
    <property type="entry name" value="Trypsin-like serine proteases"/>
    <property type="match status" value="1"/>
</dbReference>
<dbReference type="GO" id="GO:0016020">
    <property type="term" value="C:membrane"/>
    <property type="evidence" value="ECO:0007669"/>
    <property type="project" value="InterPro"/>
</dbReference>
<dbReference type="AlphaFoldDB" id="H9GCN7"/>
<evidence type="ECO:0000256" key="5">
    <source>
        <dbReference type="ARBA" id="ARBA00023157"/>
    </source>
</evidence>
<evidence type="ECO:0000256" key="8">
    <source>
        <dbReference type="SAM" id="Phobius"/>
    </source>
</evidence>
<keyword evidence="6" id="KW-0325">Glycoprotein</keyword>
<reference evidence="10" key="3">
    <citation type="submission" date="2025-09" db="UniProtKB">
        <authorList>
            <consortium name="Ensembl"/>
        </authorList>
    </citation>
    <scope>IDENTIFICATION</scope>
</reference>
<dbReference type="STRING" id="28377.ENSACAP00000007291"/>
<dbReference type="GO" id="GO:0004252">
    <property type="term" value="F:serine-type endopeptidase activity"/>
    <property type="evidence" value="ECO:0007669"/>
    <property type="project" value="InterPro"/>
</dbReference>
<dbReference type="PROSITE" id="PS50240">
    <property type="entry name" value="TRYPSIN_DOM"/>
    <property type="match status" value="1"/>
</dbReference>
<dbReference type="PANTHER" id="PTHR24252:SF17">
    <property type="entry name" value="SUPPRESSOR OF TUMORIGENICITY 14 PROTEIN HOMOLOG-RELATED"/>
    <property type="match status" value="1"/>
</dbReference>
<evidence type="ECO:0000256" key="6">
    <source>
        <dbReference type="ARBA" id="ARBA00023180"/>
    </source>
</evidence>
<keyword evidence="11" id="KW-1185">Reference proteome</keyword>
<dbReference type="CDD" id="cd00190">
    <property type="entry name" value="Tryp_SPc"/>
    <property type="match status" value="1"/>
</dbReference>
<dbReference type="Gene3D" id="2.40.10.10">
    <property type="entry name" value="Trypsin-like serine proteases"/>
    <property type="match status" value="2"/>
</dbReference>
<dbReference type="InterPro" id="IPR009003">
    <property type="entry name" value="Peptidase_S1_PA"/>
</dbReference>
<dbReference type="GO" id="GO:0046598">
    <property type="term" value="P:positive regulation of viral entry into host cell"/>
    <property type="evidence" value="ECO:0007669"/>
    <property type="project" value="Ensembl"/>
</dbReference>
<dbReference type="InterPro" id="IPR001254">
    <property type="entry name" value="Trypsin_dom"/>
</dbReference>
<organism evidence="10 11">
    <name type="scientific">Anolis carolinensis</name>
    <name type="common">Green anole</name>
    <name type="synonym">American chameleon</name>
    <dbReference type="NCBI Taxonomy" id="28377"/>
    <lineage>
        <taxon>Eukaryota</taxon>
        <taxon>Metazoa</taxon>
        <taxon>Chordata</taxon>
        <taxon>Craniata</taxon>
        <taxon>Vertebrata</taxon>
        <taxon>Euteleostomi</taxon>
        <taxon>Lepidosauria</taxon>
        <taxon>Squamata</taxon>
        <taxon>Bifurcata</taxon>
        <taxon>Unidentata</taxon>
        <taxon>Episquamata</taxon>
        <taxon>Toxicofera</taxon>
        <taxon>Iguania</taxon>
        <taxon>Dactyloidae</taxon>
        <taxon>Anolis</taxon>
    </lineage>
</organism>
<keyword evidence="2 7" id="KW-0645">Protease</keyword>
<dbReference type="FunFam" id="2.40.10.10:FF:000003">
    <property type="entry name" value="Transmembrane serine protease 3"/>
    <property type="match status" value="1"/>
</dbReference>
<dbReference type="SMART" id="SM00202">
    <property type="entry name" value="SR"/>
    <property type="match status" value="1"/>
</dbReference>
<dbReference type="SMART" id="SM00020">
    <property type="entry name" value="Tryp_SPc"/>
    <property type="match status" value="1"/>
</dbReference>
<evidence type="ECO:0000256" key="4">
    <source>
        <dbReference type="ARBA" id="ARBA00022825"/>
    </source>
</evidence>
<feature type="transmembrane region" description="Helical" evidence="8">
    <location>
        <begin position="35"/>
        <end position="62"/>
    </location>
</feature>
<dbReference type="GO" id="GO:0005615">
    <property type="term" value="C:extracellular space"/>
    <property type="evidence" value="ECO:0007669"/>
    <property type="project" value="Ensembl"/>
</dbReference>
<dbReference type="CDD" id="cd00112">
    <property type="entry name" value="LDLa"/>
    <property type="match status" value="1"/>
</dbReference>
<accession>H9GCN7</accession>
<sequence>MEKKDPEQPLDHRDTDCAHKTITTRHALVRFGIPVAVAVFGLAALLALSFLIKATLGSYYFFCNQTVRFIPLALLCDGQADCAWGEDERGCVEPVPEGRPPGVRLAQERSGLQVRSQESGAWAWACRRGFDATMAQAACAQMGYSSIPFFGAVAVRDDREVPLRDMALQDGELRWSDSGRGCPSGLAVALTCSSCGLAPGVPRVVGGSPASIRTWPWQGSLQHKGHHVCGGSFIAPRWVLTAAHCFRNHPVTEEWRVKGGSETLLKATAVPVERIFVMEAQDSLPKDKDIALVKLQRPLSGPEPVVPICLPFFDEEVAPGTSLWVTGWGFTKQGGKLSKGLQQAQVELMDREACNRMEGYQGEVTDRMLCAGHPEGKADTCQGDSGGPLMREWRGQWHLLGVVSWGRGCGSPGAPGVYTKVQAYLGWIHAILGVSMARGAALFGGGGGGFASALIKPPLMQLNPERCPGTATRQPRASQGDKQDRHSITLGLSLPSAQPTVPAVPCFFPGPLAKPGPICKTSGSIGRRHVRMAQDNTRALCRPLAVASLLLPIPFPLKTHIRSLVVLLDSTLTLEVQVSVLKFVRQLQPYLKKPDSATVVHALVTSRLDYCSTLYVGLPLKVARKLQLVQNLVANRS</sequence>
<protein>
    <submittedName>
        <fullName evidence="10">Transmembrane serine protease 4</fullName>
    </submittedName>
</protein>
<dbReference type="InterPro" id="IPR036055">
    <property type="entry name" value="LDL_receptor-like_sf"/>
</dbReference>
<dbReference type="Gene3D" id="3.10.250.10">
    <property type="entry name" value="SRCR-like domain"/>
    <property type="match status" value="1"/>
</dbReference>
<dbReference type="SUPFAM" id="SSF56487">
    <property type="entry name" value="SRCR-like"/>
    <property type="match status" value="1"/>
</dbReference>
<keyword evidence="8" id="KW-0472">Membrane</keyword>
<dbReference type="InterPro" id="IPR036772">
    <property type="entry name" value="SRCR-like_dom_sf"/>
</dbReference>
<keyword evidence="8" id="KW-1133">Transmembrane helix</keyword>
<dbReference type="Pfam" id="PF00089">
    <property type="entry name" value="Trypsin"/>
    <property type="match status" value="1"/>
</dbReference>
<dbReference type="InterPro" id="IPR043504">
    <property type="entry name" value="Peptidase_S1_PA_chymotrypsin"/>
</dbReference>
<reference evidence="10" key="2">
    <citation type="submission" date="2025-08" db="UniProtKB">
        <authorList>
            <consortium name="Ensembl"/>
        </authorList>
    </citation>
    <scope>IDENTIFICATION</scope>
</reference>
<dbReference type="Gene3D" id="4.10.400.10">
    <property type="entry name" value="Low-density Lipoprotein Receptor"/>
    <property type="match status" value="1"/>
</dbReference>
<dbReference type="PRINTS" id="PR00722">
    <property type="entry name" value="CHYMOTRYPSIN"/>
</dbReference>
<comment type="similarity">
    <text evidence="1">Belongs to the peptidase S1 family. Snake venom subfamily.</text>
</comment>
<keyword evidence="5" id="KW-1015">Disulfide bond</keyword>
<dbReference type="GeneTree" id="ENSGT01020000230389"/>
<evidence type="ECO:0000256" key="7">
    <source>
        <dbReference type="RuleBase" id="RU363034"/>
    </source>
</evidence>
<dbReference type="InterPro" id="IPR001314">
    <property type="entry name" value="Peptidase_S1A"/>
</dbReference>
<dbReference type="PROSITE" id="PS00135">
    <property type="entry name" value="TRYPSIN_SER"/>
    <property type="match status" value="1"/>
</dbReference>
<reference evidence="10" key="1">
    <citation type="submission" date="2009-12" db="EMBL/GenBank/DDBJ databases">
        <title>The Genome Sequence of Anolis carolinensis (Green Anole Lizard).</title>
        <authorList>
            <consortium name="The Genome Sequencing Platform"/>
            <person name="Di Palma F."/>
            <person name="Alfoldi J."/>
            <person name="Heiman D."/>
            <person name="Young S."/>
            <person name="Grabherr M."/>
            <person name="Johnson J."/>
            <person name="Lander E.S."/>
            <person name="Lindblad-Toh K."/>
        </authorList>
    </citation>
    <scope>NUCLEOTIDE SEQUENCE [LARGE SCALE GENOMIC DNA]</scope>
    <source>
        <strain evidence="10">JBL SC #1</strain>
    </source>
</reference>
<evidence type="ECO:0000313" key="11">
    <source>
        <dbReference type="Proteomes" id="UP000001646"/>
    </source>
</evidence>
<keyword evidence="3 7" id="KW-0378">Hydrolase</keyword>
<evidence type="ECO:0000313" key="10">
    <source>
        <dbReference type="Ensembl" id="ENSACAP00000007291.3"/>
    </source>
</evidence>
<evidence type="ECO:0000256" key="1">
    <source>
        <dbReference type="ARBA" id="ARBA00009228"/>
    </source>
</evidence>
<dbReference type="InterPro" id="IPR033116">
    <property type="entry name" value="TRYPSIN_SER"/>
</dbReference>
<dbReference type="Proteomes" id="UP000001646">
    <property type="component" value="Unplaced"/>
</dbReference>